<name>A0A545UW38_9HYPO</name>
<evidence type="ECO:0000256" key="1">
    <source>
        <dbReference type="SAM" id="Coils"/>
    </source>
</evidence>
<evidence type="ECO:0000313" key="4">
    <source>
        <dbReference type="Proteomes" id="UP000315783"/>
    </source>
</evidence>
<keyword evidence="2" id="KW-1133">Transmembrane helix</keyword>
<organism evidence="3 4">
    <name type="scientific">Cordyceps javanica</name>
    <dbReference type="NCBI Taxonomy" id="43265"/>
    <lineage>
        <taxon>Eukaryota</taxon>
        <taxon>Fungi</taxon>
        <taxon>Dikarya</taxon>
        <taxon>Ascomycota</taxon>
        <taxon>Pezizomycotina</taxon>
        <taxon>Sordariomycetes</taxon>
        <taxon>Hypocreomycetidae</taxon>
        <taxon>Hypocreales</taxon>
        <taxon>Cordycipitaceae</taxon>
        <taxon>Cordyceps</taxon>
    </lineage>
</organism>
<gene>
    <name evidence="3" type="ORF">IF1G_07409</name>
</gene>
<dbReference type="STRING" id="43265.A0A545UW38"/>
<keyword evidence="2" id="KW-0812">Transmembrane</keyword>
<dbReference type="AlphaFoldDB" id="A0A545UW38"/>
<feature type="transmembrane region" description="Helical" evidence="2">
    <location>
        <begin position="482"/>
        <end position="502"/>
    </location>
</feature>
<dbReference type="Proteomes" id="UP000315783">
    <property type="component" value="Unassembled WGS sequence"/>
</dbReference>
<dbReference type="EMBL" id="SPUK01000011">
    <property type="protein sequence ID" value="TQV93677.1"/>
    <property type="molecule type" value="Genomic_DNA"/>
</dbReference>
<protein>
    <recommendedName>
        <fullName evidence="5">Mg2+ transporter protein, CorA-like/Zinc transport protein ZntB</fullName>
    </recommendedName>
</protein>
<keyword evidence="4" id="KW-1185">Reference proteome</keyword>
<proteinExistence type="predicted"/>
<accession>A0A545UW38</accession>
<comment type="caution">
    <text evidence="3">The sequence shown here is derived from an EMBL/GenBank/DDBJ whole genome shotgun (WGS) entry which is preliminary data.</text>
</comment>
<evidence type="ECO:0008006" key="5">
    <source>
        <dbReference type="Google" id="ProtNLM"/>
    </source>
</evidence>
<evidence type="ECO:0000256" key="2">
    <source>
        <dbReference type="SAM" id="Phobius"/>
    </source>
</evidence>
<sequence>MLRYHSIAHDRSVQAVDAVYLPYRPPQLIQAPEVQREEHGPKVAFFRAVPQDGRIKLPFDIHWERTWEVFQRKKRIFQRMQDYYYWESFSASVTLKPAPIPFHEEMEAVLALLAWERSKSQKKANLESFFGGDFRDHGQFSVHDVDPSTMATVVFRSGGKDPATAIVKKPTDNQCKGKGRDIEETTMEHADIFNWMATQEMFCSINPSIRGIAPWQRIIRCQGLELTPKLDELNLRFPLLDFRMNAWDELEDPVEEAGKSYFAGECRSGTESANPYDVPTRAFHLVFFERVKTEEGEIDTRPTSRQTAELACIVYALRTIVKKWHEFDDYIGSLLTEDFMDPAQYCQLLFDDAKFSRSRLYFWTLGCLNEFDVILEDSILQWKLYQLARVNPILYPSPVPDETVPSASAGKAPSCVFDLEDDRIRLGKLNEQAQNLVSDLEALRKRFKAKKDRVQILRDGLFNASALMESRSSTRLGMNVQLLTYVSIFYLPLAFCASLWAIPSITSPHTQTAFVVTAVLVAFATYMTVFNLENLVRLPWYLYSRLKNLTMRAVEDYAPFGAADQGGNS</sequence>
<feature type="transmembrane region" description="Helical" evidence="2">
    <location>
        <begin position="514"/>
        <end position="532"/>
    </location>
</feature>
<evidence type="ECO:0000313" key="3">
    <source>
        <dbReference type="EMBL" id="TQV93677.1"/>
    </source>
</evidence>
<reference evidence="3 4" key="1">
    <citation type="journal article" date="2019" name="Appl. Microbiol. Biotechnol.">
        <title>Genome sequence of Isaria javanica and comparative genome analysis insights into family S53 peptidase evolution in fungal entomopathogens.</title>
        <authorList>
            <person name="Lin R."/>
            <person name="Zhang X."/>
            <person name="Xin B."/>
            <person name="Zou M."/>
            <person name="Gao Y."/>
            <person name="Qin F."/>
            <person name="Hu Q."/>
            <person name="Xie B."/>
            <person name="Cheng X."/>
        </authorList>
    </citation>
    <scope>NUCLEOTIDE SEQUENCE [LARGE SCALE GENOMIC DNA]</scope>
    <source>
        <strain evidence="3 4">IJ1G</strain>
    </source>
</reference>
<keyword evidence="1" id="KW-0175">Coiled coil</keyword>
<keyword evidence="2" id="KW-0472">Membrane</keyword>
<feature type="coiled-coil region" evidence="1">
    <location>
        <begin position="426"/>
        <end position="453"/>
    </location>
</feature>